<evidence type="ECO:0000313" key="1">
    <source>
        <dbReference type="EMBL" id="MCY0150569.1"/>
    </source>
</evidence>
<keyword evidence="2" id="KW-1185">Reference proteome</keyword>
<name>A0ABT3ZFK5_9HYPH</name>
<evidence type="ECO:0008006" key="3">
    <source>
        <dbReference type="Google" id="ProtNLM"/>
    </source>
</evidence>
<sequence length="167" mass="18064">MTLTLAANLTQPRRQGLRGACGAYIHALLNQAGMEMIGTRRFISRTGLVRMLCALSLLLVAFAHQPLSITETLSAYKDVNVADYILPDGTLPELCLTGEGDGPHHARVTHCEACRIVASVDLPTPLEVFLINHSNIRSKLVIDRDAEPWLPVLVHGASPRAPPVLSA</sequence>
<gene>
    <name evidence="1" type="ORF">OEG84_23410</name>
</gene>
<accession>A0ABT3ZFK5</accession>
<dbReference type="RefSeq" id="WP_267655999.1">
    <property type="nucleotide sequence ID" value="NZ_JAOVZR010000001.1"/>
</dbReference>
<organism evidence="1 2">
    <name type="scientific">Hoeflea algicola</name>
    <dbReference type="NCBI Taxonomy" id="2983763"/>
    <lineage>
        <taxon>Bacteria</taxon>
        <taxon>Pseudomonadati</taxon>
        <taxon>Pseudomonadota</taxon>
        <taxon>Alphaproteobacteria</taxon>
        <taxon>Hyphomicrobiales</taxon>
        <taxon>Rhizobiaceae</taxon>
        <taxon>Hoeflea</taxon>
    </lineage>
</organism>
<evidence type="ECO:0000313" key="2">
    <source>
        <dbReference type="Proteomes" id="UP001073227"/>
    </source>
</evidence>
<dbReference type="Proteomes" id="UP001073227">
    <property type="component" value="Unassembled WGS sequence"/>
</dbReference>
<dbReference type="EMBL" id="JAOVZR010000001">
    <property type="protein sequence ID" value="MCY0150569.1"/>
    <property type="molecule type" value="Genomic_DNA"/>
</dbReference>
<comment type="caution">
    <text evidence="1">The sequence shown here is derived from an EMBL/GenBank/DDBJ whole genome shotgun (WGS) entry which is preliminary data.</text>
</comment>
<protein>
    <recommendedName>
        <fullName evidence="3">DUF2946 domain-containing protein</fullName>
    </recommendedName>
</protein>
<proteinExistence type="predicted"/>
<reference evidence="1" key="1">
    <citation type="submission" date="2022-10" db="EMBL/GenBank/DDBJ databases">
        <title>Hoeflea sp. G2-23, isolated from marine algae.</title>
        <authorList>
            <person name="Kristyanto S."/>
            <person name="Kim J.M."/>
            <person name="Jeon C.O."/>
        </authorList>
    </citation>
    <scope>NUCLEOTIDE SEQUENCE</scope>
    <source>
        <strain evidence="1">G2-23</strain>
    </source>
</reference>